<sequence>MNKTFEFEFVHKDLYGVAIDVVKKFVAKELTRPILTYALHDKNGDILATNSHKAIHIKDIHGFKEQCLVNPKTHMLARGDFPDLYKVIGSDKHKKAITLNKEQLKLWLQIFKSINNTLKMMKSGTRNKAVKMILSDDSVAIEVTVDDENSFKTVLPTTELIKPEFDKITFSAEIMRDALEAHFKLNSEQLNIYFNGQMRPIILNDDVQVKTVVLPLRVY</sequence>
<dbReference type="Proteomes" id="UP000307756">
    <property type="component" value="Unassembled WGS sequence"/>
</dbReference>
<gene>
    <name evidence="1" type="ORF">FA727_16355</name>
</gene>
<proteinExistence type="predicted"/>
<evidence type="ECO:0000313" key="1">
    <source>
        <dbReference type="EMBL" id="TKC15697.1"/>
    </source>
</evidence>
<organism evidence="1 2">
    <name type="scientific">Robertmurraya kyonggiensis</name>
    <dbReference type="NCBI Taxonomy" id="1037680"/>
    <lineage>
        <taxon>Bacteria</taxon>
        <taxon>Bacillati</taxon>
        <taxon>Bacillota</taxon>
        <taxon>Bacilli</taxon>
        <taxon>Bacillales</taxon>
        <taxon>Bacillaceae</taxon>
        <taxon>Robertmurraya</taxon>
    </lineage>
</organism>
<dbReference type="InterPro" id="IPR046938">
    <property type="entry name" value="DNA_clamp_sf"/>
</dbReference>
<dbReference type="SUPFAM" id="SSF55979">
    <property type="entry name" value="DNA clamp"/>
    <property type="match status" value="1"/>
</dbReference>
<protein>
    <submittedName>
        <fullName evidence="1">Uncharacterized protein</fullName>
    </submittedName>
</protein>
<name>A0A4U1D3A6_9BACI</name>
<keyword evidence="2" id="KW-1185">Reference proteome</keyword>
<reference evidence="1 2" key="1">
    <citation type="journal article" date="2011" name="J. Microbiol.">
        <title>Bacillus kyonggiensis sp. nov., isolated from soil of a lettuce field.</title>
        <authorList>
            <person name="Dong K."/>
            <person name="Lee S."/>
        </authorList>
    </citation>
    <scope>NUCLEOTIDE SEQUENCE [LARGE SCALE GENOMIC DNA]</scope>
    <source>
        <strain evidence="1 2">NB22</strain>
    </source>
</reference>
<dbReference type="EMBL" id="SWBM01000004">
    <property type="protein sequence ID" value="TKC15697.1"/>
    <property type="molecule type" value="Genomic_DNA"/>
</dbReference>
<dbReference type="Gene3D" id="3.70.10.10">
    <property type="match status" value="1"/>
</dbReference>
<evidence type="ECO:0000313" key="2">
    <source>
        <dbReference type="Proteomes" id="UP000307756"/>
    </source>
</evidence>
<dbReference type="RefSeq" id="WP_136832649.1">
    <property type="nucleotide sequence ID" value="NZ_SWBM01000004.1"/>
</dbReference>
<dbReference type="AlphaFoldDB" id="A0A4U1D3A6"/>
<accession>A0A4U1D3A6</accession>
<comment type="caution">
    <text evidence="1">The sequence shown here is derived from an EMBL/GenBank/DDBJ whole genome shotgun (WGS) entry which is preliminary data.</text>
</comment>
<dbReference type="OrthoDB" id="2968213at2"/>